<evidence type="ECO:0000256" key="1">
    <source>
        <dbReference type="SAM" id="Phobius"/>
    </source>
</evidence>
<feature type="transmembrane region" description="Helical" evidence="1">
    <location>
        <begin position="28"/>
        <end position="46"/>
    </location>
</feature>
<dbReference type="AlphaFoldDB" id="A0ABD7EJD6"/>
<name>A0ABD7EJD6_AERJA</name>
<evidence type="ECO:0000313" key="2">
    <source>
        <dbReference type="EMBL" id="QWL61216.1"/>
    </source>
</evidence>
<protein>
    <submittedName>
        <fullName evidence="2">DUF3927 family protein</fullName>
    </submittedName>
</protein>
<keyword evidence="1" id="KW-0472">Membrane</keyword>
<gene>
    <name evidence="2" type="ORF">HQ399_02685</name>
</gene>
<dbReference type="Proteomes" id="UP000679312">
    <property type="component" value="Chromosome"/>
</dbReference>
<dbReference type="Pfam" id="PF13064">
    <property type="entry name" value="DUF3927"/>
    <property type="match status" value="1"/>
</dbReference>
<evidence type="ECO:0000313" key="3">
    <source>
        <dbReference type="Proteomes" id="UP000679312"/>
    </source>
</evidence>
<dbReference type="EMBL" id="CP053881">
    <property type="protein sequence ID" value="QWL61216.1"/>
    <property type="molecule type" value="Genomic_DNA"/>
</dbReference>
<keyword evidence="1" id="KW-0812">Transmembrane</keyword>
<accession>A0ABD7EJD6</accession>
<reference evidence="2 3" key="1">
    <citation type="journal article" date="2021" name="Front. Microbiol.">
        <title>Prevalence and Genetic Analysis of Chromosomal mcr-3/7 in Aeromonas From U.S. Animal-Derived Samples.</title>
        <authorList>
            <person name="Wang Y."/>
            <person name="Hou N."/>
            <person name="Rasooly R."/>
            <person name="Gu Y."/>
            <person name="He X."/>
        </authorList>
    </citation>
    <scope>NUCLEOTIDE SEQUENCE [LARGE SCALE GENOMIC DNA]</scope>
    <source>
        <strain evidence="2 3">4608</strain>
    </source>
</reference>
<dbReference type="RefSeq" id="WP_162516082.1">
    <property type="nucleotide sequence ID" value="NZ_CP053881.1"/>
</dbReference>
<sequence length="51" mass="5493">MSSLRWPLAGAFMLLSVGVDFSSRLLSMAADGLLVGVAIAILWPLMRDKKS</sequence>
<proteinExistence type="predicted"/>
<organism evidence="2 3">
    <name type="scientific">Aeromonas jandaei</name>
    <dbReference type="NCBI Taxonomy" id="650"/>
    <lineage>
        <taxon>Bacteria</taxon>
        <taxon>Pseudomonadati</taxon>
        <taxon>Pseudomonadota</taxon>
        <taxon>Gammaproteobacteria</taxon>
        <taxon>Aeromonadales</taxon>
        <taxon>Aeromonadaceae</taxon>
        <taxon>Aeromonas</taxon>
    </lineage>
</organism>
<dbReference type="InterPro" id="IPR025169">
    <property type="entry name" value="DUF3927"/>
</dbReference>
<keyword evidence="1" id="KW-1133">Transmembrane helix</keyword>